<name>A0A7W7HPQ5_9ACTN</name>
<feature type="transmembrane region" description="Helical" evidence="1">
    <location>
        <begin position="57"/>
        <end position="79"/>
    </location>
</feature>
<dbReference type="RefSeq" id="WP_188125997.1">
    <property type="nucleotide sequence ID" value="NZ_BOMP01000047.1"/>
</dbReference>
<keyword evidence="5" id="KW-1185">Reference proteome</keyword>
<dbReference type="EMBL" id="JACHNC010000001">
    <property type="protein sequence ID" value="MBB4754446.1"/>
    <property type="molecule type" value="Genomic_DNA"/>
</dbReference>
<evidence type="ECO:0000313" key="4">
    <source>
        <dbReference type="Proteomes" id="UP000590511"/>
    </source>
</evidence>
<dbReference type="EMBL" id="BOMP01000047">
    <property type="protein sequence ID" value="GIE40474.1"/>
    <property type="molecule type" value="Genomic_DNA"/>
</dbReference>
<reference evidence="2 5" key="2">
    <citation type="submission" date="2021-01" db="EMBL/GenBank/DDBJ databases">
        <title>Whole genome shotgun sequence of Actinoplanes lobatus NBRC 12513.</title>
        <authorList>
            <person name="Komaki H."/>
            <person name="Tamura T."/>
        </authorList>
    </citation>
    <scope>NUCLEOTIDE SEQUENCE [LARGE SCALE GENOMIC DNA]</scope>
    <source>
        <strain evidence="2 5">NBRC 12513</strain>
    </source>
</reference>
<sequence>MSPQNFHLDGDGPTDREEPWPVPGRSPLLILVVIFLSVLAVVLGGLAVAALAEGSRIAAAVCAWGALLFGHVAGLSVYLRWRPLRQRARTPRIDGTSDGAGVSFRYSAWGYYWSTTVVLFAVGALAPIIAAGFSNGILGWLISIAIALTGLLLIALYGLMLARAPGKLILTPQGLHHRGLTFEQYAPWSAVLLVAPATVNRARSVMVHLEPSAEVRVRNVVPARFGVREQALLPDIVVRDPWLLADPMLVYRTVRHYQEHPEHRGELSGEAALERIAQRRFPTA</sequence>
<dbReference type="AlphaFoldDB" id="A0A7W7HPQ5"/>
<keyword evidence="1" id="KW-0812">Transmembrane</keyword>
<keyword evidence="1" id="KW-1133">Transmembrane helix</keyword>
<feature type="transmembrane region" description="Helical" evidence="1">
    <location>
        <begin position="137"/>
        <end position="159"/>
    </location>
</feature>
<dbReference type="Proteomes" id="UP000590511">
    <property type="component" value="Unassembled WGS sequence"/>
</dbReference>
<evidence type="ECO:0000313" key="5">
    <source>
        <dbReference type="Proteomes" id="UP000631312"/>
    </source>
</evidence>
<comment type="caution">
    <text evidence="3">The sequence shown here is derived from an EMBL/GenBank/DDBJ whole genome shotgun (WGS) entry which is preliminary data.</text>
</comment>
<evidence type="ECO:0000313" key="3">
    <source>
        <dbReference type="EMBL" id="MBB4754446.1"/>
    </source>
</evidence>
<reference evidence="3 4" key="1">
    <citation type="submission" date="2020-08" db="EMBL/GenBank/DDBJ databases">
        <title>Sequencing the genomes of 1000 actinobacteria strains.</title>
        <authorList>
            <person name="Klenk H.-P."/>
        </authorList>
    </citation>
    <scope>NUCLEOTIDE SEQUENCE [LARGE SCALE GENOMIC DNA]</scope>
    <source>
        <strain evidence="3 4">DSM 43150</strain>
    </source>
</reference>
<feature type="transmembrane region" description="Helical" evidence="1">
    <location>
        <begin position="111"/>
        <end position="131"/>
    </location>
</feature>
<protein>
    <submittedName>
        <fullName evidence="3">Uncharacterized protein</fullName>
    </submittedName>
</protein>
<evidence type="ECO:0000313" key="2">
    <source>
        <dbReference type="EMBL" id="GIE40474.1"/>
    </source>
</evidence>
<organism evidence="3 4">
    <name type="scientific">Actinoplanes lobatus</name>
    <dbReference type="NCBI Taxonomy" id="113568"/>
    <lineage>
        <taxon>Bacteria</taxon>
        <taxon>Bacillati</taxon>
        <taxon>Actinomycetota</taxon>
        <taxon>Actinomycetes</taxon>
        <taxon>Micromonosporales</taxon>
        <taxon>Micromonosporaceae</taxon>
        <taxon>Actinoplanes</taxon>
    </lineage>
</organism>
<keyword evidence="1" id="KW-0472">Membrane</keyword>
<evidence type="ECO:0000256" key="1">
    <source>
        <dbReference type="SAM" id="Phobius"/>
    </source>
</evidence>
<feature type="transmembrane region" description="Helical" evidence="1">
    <location>
        <begin position="28"/>
        <end position="51"/>
    </location>
</feature>
<proteinExistence type="predicted"/>
<dbReference type="Proteomes" id="UP000631312">
    <property type="component" value="Unassembled WGS sequence"/>
</dbReference>
<gene>
    <name evidence="2" type="ORF">Alo02nite_33720</name>
    <name evidence="3" type="ORF">BJ964_008607</name>
</gene>
<accession>A0A7W7HPQ5</accession>